<organism evidence="2">
    <name type="scientific">Glaesserella parasuis</name>
    <name type="common">Haemophilus parasuis</name>
    <dbReference type="NCBI Taxonomy" id="738"/>
    <lineage>
        <taxon>Bacteria</taxon>
        <taxon>Pseudomonadati</taxon>
        <taxon>Pseudomonadota</taxon>
        <taxon>Gammaproteobacteria</taxon>
        <taxon>Pasteurellales</taxon>
        <taxon>Pasteurellaceae</taxon>
        <taxon>Glaesserella</taxon>
    </lineage>
</organism>
<protein>
    <submittedName>
        <fullName evidence="2">Truncated MobC relaxase</fullName>
    </submittedName>
</protein>
<gene>
    <name evidence="2" type="primary">mobC</name>
</gene>
<dbReference type="EMBL" id="KP164834">
    <property type="protein sequence ID" value="AJO68323.1"/>
    <property type="molecule type" value="Genomic_DNA"/>
</dbReference>
<accession>A0A0C5DL78</accession>
<geneLocation type="plasmid" evidence="2">
    <name>pJMA-1</name>
</geneLocation>
<evidence type="ECO:0000313" key="2">
    <source>
        <dbReference type="EMBL" id="AJO68325.1"/>
    </source>
</evidence>
<sequence length="25" mass="3125">MKREKEIKIRLTENEYRNLFSKIKG</sequence>
<keyword evidence="2" id="KW-0614">Plasmid</keyword>
<dbReference type="EMBL" id="KP164835">
    <property type="protein sequence ID" value="AJO68325.1"/>
    <property type="molecule type" value="Genomic_DNA"/>
</dbReference>
<evidence type="ECO:0000313" key="1">
    <source>
        <dbReference type="EMBL" id="AJO68323.1"/>
    </source>
</evidence>
<name>A0A0C5DL78_GLAPU</name>
<reference evidence="2" key="1">
    <citation type="journal article" date="2015" name="Appl. Environ. Microbiol.">
        <title>Novel blaROB-1-Bearing Plasmid Conferring Resistance to ?-Lactams in Haemophilus parasuis Isolates from Healthy Weaning Pigs.</title>
        <authorList>
            <person name="Moleres J."/>
            <person name="Santos-Lopez A."/>
            <person name="Lazaro I."/>
            <person name="Labairu J."/>
            <person name="Prat C."/>
            <person name="Ardanuy C."/>
            <person name="Gonzalez-Zorn B."/>
            <person name="Aragon V."/>
            <person name="Garmendia J."/>
        </authorList>
    </citation>
    <scope>NUCLEOTIDE SEQUENCE</scope>
    <source>
        <strain evidence="2">F4.1</strain>
        <strain evidence="1">PM5-4</strain>
        <plasmid evidence="2">pJMA-1</plasmid>
    </source>
</reference>
<proteinExistence type="predicted"/>
<dbReference type="AlphaFoldDB" id="A0A0C5DL78"/>